<evidence type="ECO:0000256" key="6">
    <source>
        <dbReference type="ARBA" id="ARBA00022723"/>
    </source>
</evidence>
<dbReference type="GO" id="GO:0050650">
    <property type="term" value="P:chondroitin sulfate proteoglycan biosynthetic process"/>
    <property type="evidence" value="ECO:0007669"/>
    <property type="project" value="TreeGrafter"/>
</dbReference>
<evidence type="ECO:0000256" key="3">
    <source>
        <dbReference type="ARBA" id="ARBA00012641"/>
    </source>
</evidence>
<dbReference type="EMBL" id="CAJNOQ010000851">
    <property type="protein sequence ID" value="CAF0844852.1"/>
    <property type="molecule type" value="Genomic_DNA"/>
</dbReference>
<dbReference type="Proteomes" id="UP000663829">
    <property type="component" value="Unassembled WGS sequence"/>
</dbReference>
<keyword evidence="7 16" id="KW-0735">Signal-anchor</keyword>
<keyword evidence="6 14" id="KW-0479">Metal-binding</keyword>
<evidence type="ECO:0000256" key="14">
    <source>
        <dbReference type="PIRSR" id="PIRSR605027-3"/>
    </source>
</evidence>
<keyword evidence="9" id="KW-0472">Membrane</keyword>
<dbReference type="EC" id="2.4.1.135" evidence="3 16"/>
<organism evidence="17 21">
    <name type="scientific">Didymodactylos carnosus</name>
    <dbReference type="NCBI Taxonomy" id="1234261"/>
    <lineage>
        <taxon>Eukaryota</taxon>
        <taxon>Metazoa</taxon>
        <taxon>Spiralia</taxon>
        <taxon>Gnathifera</taxon>
        <taxon>Rotifera</taxon>
        <taxon>Eurotatoria</taxon>
        <taxon>Bdelloidea</taxon>
        <taxon>Philodinida</taxon>
        <taxon>Philodinidae</taxon>
        <taxon>Didymodactylos</taxon>
    </lineage>
</organism>
<dbReference type="EMBL" id="CAJNOK010003573">
    <property type="protein sequence ID" value="CAF0906690.1"/>
    <property type="molecule type" value="Genomic_DNA"/>
</dbReference>
<dbReference type="Gene3D" id="3.90.550.10">
    <property type="entry name" value="Spore Coat Polysaccharide Biosynthesis Protein SpsA, Chain A"/>
    <property type="match status" value="1"/>
</dbReference>
<dbReference type="Pfam" id="PF03360">
    <property type="entry name" value="Glyco_transf_43"/>
    <property type="match status" value="1"/>
</dbReference>
<evidence type="ECO:0000313" key="17">
    <source>
        <dbReference type="EMBL" id="CAF0844852.1"/>
    </source>
</evidence>
<keyword evidence="10" id="KW-0325">Glycoprotein</keyword>
<evidence type="ECO:0000256" key="1">
    <source>
        <dbReference type="ARBA" id="ARBA00004606"/>
    </source>
</evidence>
<feature type="site" description="Interaction with galactose moiety of substrate glycoprotein" evidence="15">
    <location>
        <position position="184"/>
    </location>
</feature>
<comment type="pathway">
    <text evidence="16">Protein modification; protein glycosylation.</text>
</comment>
<evidence type="ECO:0000256" key="9">
    <source>
        <dbReference type="ARBA" id="ARBA00023136"/>
    </source>
</evidence>
<comment type="similarity">
    <text evidence="2 16">Belongs to the glycosyltransferase 43 family.</text>
</comment>
<dbReference type="OrthoDB" id="675023at2759"/>
<evidence type="ECO:0000256" key="10">
    <source>
        <dbReference type="ARBA" id="ARBA00023180"/>
    </source>
</evidence>
<dbReference type="AlphaFoldDB" id="A0A813VZD2"/>
<comment type="subcellular location">
    <subcellularLocation>
        <location evidence="16">Golgi apparatus membrane</location>
        <topology evidence="16">Single-pass type II membrane protein</topology>
    </subcellularLocation>
    <subcellularLocation>
        <location evidence="1">Membrane</location>
        <topology evidence="1">Single-pass type II membrane protein</topology>
    </subcellularLocation>
</comment>
<feature type="active site" description="Proton donor/acceptor" evidence="13">
    <location>
        <position position="239"/>
    </location>
</feature>
<evidence type="ECO:0000313" key="19">
    <source>
        <dbReference type="EMBL" id="CAF3632334.1"/>
    </source>
</evidence>
<dbReference type="SUPFAM" id="SSF53448">
    <property type="entry name" value="Nucleotide-diphospho-sugar transferases"/>
    <property type="match status" value="1"/>
</dbReference>
<keyword evidence="8" id="KW-1133">Transmembrane helix</keyword>
<evidence type="ECO:0000256" key="12">
    <source>
        <dbReference type="ARBA" id="ARBA00047979"/>
    </source>
</evidence>
<keyword evidence="4 16" id="KW-0808">Transferase</keyword>
<dbReference type="EMBL" id="CAJOBC010000850">
    <property type="protein sequence ID" value="CAF3632334.1"/>
    <property type="molecule type" value="Genomic_DNA"/>
</dbReference>
<dbReference type="InterPro" id="IPR005027">
    <property type="entry name" value="Glyco_trans_43"/>
</dbReference>
<comment type="caution">
    <text evidence="17">The sequence shown here is derived from an EMBL/GenBank/DDBJ whole genome shotgun (WGS) entry which is preliminary data.</text>
</comment>
<keyword evidence="11 14" id="KW-0464">Manganese</keyword>
<evidence type="ECO:0000256" key="5">
    <source>
        <dbReference type="ARBA" id="ARBA00022692"/>
    </source>
</evidence>
<evidence type="ECO:0000256" key="8">
    <source>
        <dbReference type="ARBA" id="ARBA00022989"/>
    </source>
</evidence>
<reference evidence="17" key="1">
    <citation type="submission" date="2021-02" db="EMBL/GenBank/DDBJ databases">
        <authorList>
            <person name="Nowell W R."/>
        </authorList>
    </citation>
    <scope>NUCLEOTIDE SEQUENCE</scope>
</reference>
<dbReference type="GO" id="GO:0005975">
    <property type="term" value="P:carbohydrate metabolic process"/>
    <property type="evidence" value="ECO:0007669"/>
    <property type="project" value="TreeGrafter"/>
</dbReference>
<dbReference type="Proteomes" id="UP000682733">
    <property type="component" value="Unassembled WGS sequence"/>
</dbReference>
<evidence type="ECO:0000313" key="18">
    <source>
        <dbReference type="EMBL" id="CAF0906690.1"/>
    </source>
</evidence>
<name>A0A813VZD2_9BILA</name>
<comment type="catalytic activity">
    <reaction evidence="12 16">
        <text>3-O-(beta-D-galactosyl-(1-&gt;3)-beta-D-galactosyl-(1-&gt;4)-beta-D-xylosyl)-L-seryl-[protein] + UDP-alpha-D-glucuronate = 3-O-(beta-D-GlcA-(1-&gt;3)-beta-D-Gal-(1-&gt;3)-beta-D-Gal-(1-&gt;4)-beta-D-Xyl)-L-seryl-[protein] + UDP + H(+)</text>
        <dbReference type="Rhea" id="RHEA:24168"/>
        <dbReference type="Rhea" id="RHEA-COMP:12571"/>
        <dbReference type="Rhea" id="RHEA-COMP:12573"/>
        <dbReference type="ChEBI" id="CHEBI:15378"/>
        <dbReference type="ChEBI" id="CHEBI:58052"/>
        <dbReference type="ChEBI" id="CHEBI:58223"/>
        <dbReference type="ChEBI" id="CHEBI:132090"/>
        <dbReference type="ChEBI" id="CHEBI:132093"/>
        <dbReference type="EC" id="2.4.1.135"/>
    </reaction>
</comment>
<evidence type="ECO:0000256" key="4">
    <source>
        <dbReference type="ARBA" id="ARBA00022679"/>
    </source>
</evidence>
<dbReference type="EMBL" id="CAJOBA010003574">
    <property type="protein sequence ID" value="CAF3686470.1"/>
    <property type="molecule type" value="Genomic_DNA"/>
</dbReference>
<keyword evidence="5" id="KW-0812">Transmembrane</keyword>
<dbReference type="InterPro" id="IPR029044">
    <property type="entry name" value="Nucleotide-diphossugar_trans"/>
</dbReference>
<dbReference type="PANTHER" id="PTHR10896:SF65">
    <property type="entry name" value="GALACTOSYLGALACTOSYLXYLOSYLPROTEIN 3-BETA-GLUCURONOSYLTRANSFERASE 3"/>
    <property type="match status" value="1"/>
</dbReference>
<dbReference type="GO" id="GO:0000139">
    <property type="term" value="C:Golgi membrane"/>
    <property type="evidence" value="ECO:0007669"/>
    <property type="project" value="UniProtKB-SubCell"/>
</dbReference>
<dbReference type="GO" id="GO:0015018">
    <property type="term" value="F:galactosylgalactosylxylosylprotein 3-beta-glucuronosyltransferase activity"/>
    <property type="evidence" value="ECO:0007669"/>
    <property type="project" value="UniProtKB-UniRule"/>
</dbReference>
<evidence type="ECO:0000256" key="7">
    <source>
        <dbReference type="ARBA" id="ARBA00022968"/>
    </source>
</evidence>
<evidence type="ECO:0000313" key="21">
    <source>
        <dbReference type="Proteomes" id="UP000663829"/>
    </source>
</evidence>
<evidence type="ECO:0000313" key="20">
    <source>
        <dbReference type="EMBL" id="CAF3686470.1"/>
    </source>
</evidence>
<gene>
    <name evidence="17" type="ORF">GPM918_LOCUS5757</name>
    <name evidence="18" type="ORF">OVA965_LOCUS9908</name>
    <name evidence="19" type="ORF">SRO942_LOCUS5755</name>
    <name evidence="20" type="ORF">TMI583_LOCUS9904</name>
</gene>
<evidence type="ECO:0000256" key="13">
    <source>
        <dbReference type="PIRSR" id="PIRSR605027-1"/>
    </source>
</evidence>
<comment type="cofactor">
    <cofactor evidence="14 16">
        <name>Mn(2+)</name>
        <dbReference type="ChEBI" id="CHEBI:29035"/>
    </cofactor>
</comment>
<dbReference type="FunFam" id="3.90.550.10:FF:000044">
    <property type="entry name" value="Galactosylgalactosylxylosylprotein 3-beta-glucuronosyltransferase"/>
    <property type="match status" value="1"/>
</dbReference>
<protein>
    <recommendedName>
        <fullName evidence="3 16">Galactosylgalactosylxylosylprotein 3-beta-glucuronosyltransferase</fullName>
        <ecNumber evidence="3 16">2.4.1.135</ecNumber>
    </recommendedName>
</protein>
<dbReference type="CDD" id="cd00218">
    <property type="entry name" value="GlcAT-I"/>
    <property type="match status" value="1"/>
</dbReference>
<dbReference type="Proteomes" id="UP000677228">
    <property type="component" value="Unassembled WGS sequence"/>
</dbReference>
<dbReference type="GO" id="GO:0046872">
    <property type="term" value="F:metal ion binding"/>
    <property type="evidence" value="ECO:0007669"/>
    <property type="project" value="UniProtKB-KW"/>
</dbReference>
<evidence type="ECO:0000256" key="15">
    <source>
        <dbReference type="PIRSR" id="PIRSR605027-4"/>
    </source>
</evidence>
<evidence type="ECO:0000256" key="16">
    <source>
        <dbReference type="RuleBase" id="RU363127"/>
    </source>
</evidence>
<dbReference type="UniPathway" id="UPA00378"/>
<dbReference type="PANTHER" id="PTHR10896">
    <property type="entry name" value="GALACTOSYLGALACTOSYLXYLOSYLPROTEIN 3-BETA-GLUCURONOSYLTRANSFERASE BETA-1,3-GLUCURONYLTRANSFERASE"/>
    <property type="match status" value="1"/>
</dbReference>
<keyword evidence="21" id="KW-1185">Reference proteome</keyword>
<dbReference type="Proteomes" id="UP000681722">
    <property type="component" value="Unassembled WGS sequence"/>
</dbReference>
<evidence type="ECO:0000256" key="11">
    <source>
        <dbReference type="ARBA" id="ARBA00023211"/>
    </source>
</evidence>
<accession>A0A813VZD2</accession>
<proteinExistence type="inferred from homology"/>
<evidence type="ECO:0000256" key="2">
    <source>
        <dbReference type="ARBA" id="ARBA00007706"/>
    </source>
</evidence>
<keyword evidence="16" id="KW-0333">Golgi apparatus</keyword>
<feature type="binding site" evidence="14">
    <location>
        <position position="153"/>
    </location>
    <ligand>
        <name>Mn(2+)</name>
        <dbReference type="ChEBI" id="CHEBI:29035"/>
    </ligand>
</feature>
<sequence length="294" mass="34542">MIMYVKNTAKTNDAKAWEKLFSLYPGLEQPIRETYNDPSSARRIYMLTPTKTRSEQKPDLTRLAQTLYLIPNLLWIIIEDEVKPTLRVRKILESFNIPCVHLNYPTPSYLKITANQSYWRKPRGMLQKNIGLDWLRNNTQPTEDALVYFADDDNTYHWRIFREIRKVQNVGVWPVGIVGELLYEGPVCTKGKVHSWFCYVFRNRQFPIDMAGFAIHLRLIHSHKDYYFNVSADSIGQQESHILSTMTTIDELECLANDASKIYVWHTRTIPTYLTSEDRLKRARLSYDLLEEVV</sequence>